<organism evidence="2 3">
    <name type="scientific">Roseovarius rhodophyticola</name>
    <dbReference type="NCBI Taxonomy" id="3080827"/>
    <lineage>
        <taxon>Bacteria</taxon>
        <taxon>Pseudomonadati</taxon>
        <taxon>Pseudomonadota</taxon>
        <taxon>Alphaproteobacteria</taxon>
        <taxon>Rhodobacterales</taxon>
        <taxon>Roseobacteraceae</taxon>
        <taxon>Roseovarius</taxon>
    </lineage>
</organism>
<evidence type="ECO:0000313" key="3">
    <source>
        <dbReference type="Proteomes" id="UP001281305"/>
    </source>
</evidence>
<keyword evidence="1" id="KW-0472">Membrane</keyword>
<feature type="transmembrane region" description="Helical" evidence="1">
    <location>
        <begin position="51"/>
        <end position="72"/>
    </location>
</feature>
<keyword evidence="1" id="KW-0812">Transmembrane</keyword>
<dbReference type="RefSeq" id="WP_339106803.1">
    <property type="nucleotide sequence ID" value="NZ_CP146606.1"/>
</dbReference>
<feature type="transmembrane region" description="Helical" evidence="1">
    <location>
        <begin position="84"/>
        <end position="107"/>
    </location>
</feature>
<proteinExistence type="predicted"/>
<evidence type="ECO:0000313" key="2">
    <source>
        <dbReference type="EMBL" id="WYK18887.1"/>
    </source>
</evidence>
<name>A0ABZ2TGS1_9RHOB</name>
<keyword evidence="1" id="KW-1133">Transmembrane helix</keyword>
<reference evidence="2 3" key="1">
    <citation type="submission" date="2024-02" db="EMBL/GenBank/DDBJ databases">
        <title>Roseovarius strain W115 nov., isolated from a marine algae.</title>
        <authorList>
            <person name="Lee M.W."/>
            <person name="Lee J.K."/>
            <person name="Kim J.M."/>
            <person name="Choi D.G."/>
            <person name="Baek J.H."/>
            <person name="Bayburt H."/>
            <person name="Jung J.J."/>
            <person name="Han D.M."/>
            <person name="Jeon C.O."/>
        </authorList>
    </citation>
    <scope>NUCLEOTIDE SEQUENCE [LARGE SCALE GENOMIC DNA]</scope>
    <source>
        <strain evidence="2 3">W115</strain>
    </source>
</reference>
<evidence type="ECO:0000256" key="1">
    <source>
        <dbReference type="SAM" id="Phobius"/>
    </source>
</evidence>
<accession>A0ABZ2TGS1</accession>
<sequence length="173" mass="19496">MACRRDVRGTFDRIGLLGGNCLRRLWPAKHHTPATEANPNPQPDTDETTILALYQSAFTAWAALILLIPAYAYYLSQGANRGWLAFWTVSYLAYLVHLYVSAFLFFGGDFAWMTSSSRVSAFWPGMLLIPWWGWKLHWPSKVLRPDGCASNAGFCIWALSCCSLAAQQSRARR</sequence>
<gene>
    <name evidence="2" type="ORF">RZS32_003085</name>
</gene>
<dbReference type="EMBL" id="CP146606">
    <property type="protein sequence ID" value="WYK18887.1"/>
    <property type="molecule type" value="Genomic_DNA"/>
</dbReference>
<protein>
    <submittedName>
        <fullName evidence="2">Uncharacterized protein</fullName>
    </submittedName>
</protein>
<dbReference type="Proteomes" id="UP001281305">
    <property type="component" value="Chromosome"/>
</dbReference>
<keyword evidence="3" id="KW-1185">Reference proteome</keyword>